<dbReference type="PROSITE" id="PS50956">
    <property type="entry name" value="HTH_ASNC_2"/>
    <property type="match status" value="1"/>
</dbReference>
<dbReference type="GO" id="GO:0005829">
    <property type="term" value="C:cytosol"/>
    <property type="evidence" value="ECO:0007669"/>
    <property type="project" value="TreeGrafter"/>
</dbReference>
<dbReference type="KEGG" id="cmar:IMCC12053_2558"/>
<protein>
    <submittedName>
        <fullName evidence="1">Transcriptional regulator, AsnC family</fullName>
    </submittedName>
</protein>
<dbReference type="OrthoDB" id="9809462at2"/>
<dbReference type="SMART" id="SM00344">
    <property type="entry name" value="HTH_ASNC"/>
    <property type="match status" value="1"/>
</dbReference>
<dbReference type="PANTHER" id="PTHR30154:SF53">
    <property type="entry name" value="HTH-TYPE TRANSCRIPTIONAL REGULATOR LRPC"/>
    <property type="match status" value="1"/>
</dbReference>
<dbReference type="PATRIC" id="fig|1397108.4.peg.2614"/>
<dbReference type="Gene3D" id="1.10.10.10">
    <property type="entry name" value="Winged helix-like DNA-binding domain superfamily/Winged helix DNA-binding domain"/>
    <property type="match status" value="1"/>
</dbReference>
<dbReference type="InterPro" id="IPR019888">
    <property type="entry name" value="Tscrpt_reg_AsnC-like"/>
</dbReference>
<dbReference type="InterPro" id="IPR036388">
    <property type="entry name" value="WH-like_DNA-bd_sf"/>
</dbReference>
<dbReference type="Proteomes" id="UP000064920">
    <property type="component" value="Chromosome"/>
</dbReference>
<dbReference type="Pfam" id="PF01037">
    <property type="entry name" value="AsnC_trans_reg"/>
    <property type="match status" value="1"/>
</dbReference>
<dbReference type="RefSeq" id="WP_062219532.1">
    <property type="nucleotide sequence ID" value="NZ_CBFHKW010000039.1"/>
</dbReference>
<organism evidence="1 2">
    <name type="scientific">Celeribacter marinus</name>
    <dbReference type="NCBI Taxonomy" id="1397108"/>
    <lineage>
        <taxon>Bacteria</taxon>
        <taxon>Pseudomonadati</taxon>
        <taxon>Pseudomonadota</taxon>
        <taxon>Alphaproteobacteria</taxon>
        <taxon>Rhodobacterales</taxon>
        <taxon>Roseobacteraceae</taxon>
        <taxon>Celeribacter</taxon>
    </lineage>
</organism>
<proteinExistence type="predicted"/>
<dbReference type="EMBL" id="CP012023">
    <property type="protein sequence ID" value="ALI56505.1"/>
    <property type="molecule type" value="Genomic_DNA"/>
</dbReference>
<dbReference type="InterPro" id="IPR036390">
    <property type="entry name" value="WH_DNA-bd_sf"/>
</dbReference>
<evidence type="ECO:0000313" key="2">
    <source>
        <dbReference type="Proteomes" id="UP000064920"/>
    </source>
</evidence>
<gene>
    <name evidence="1" type="ORF">IMCC12053_2558</name>
</gene>
<dbReference type="SUPFAM" id="SSF46785">
    <property type="entry name" value="Winged helix' DNA-binding domain"/>
    <property type="match status" value="1"/>
</dbReference>
<name>A0A0P0AE29_9RHOB</name>
<sequence length="143" mass="15559">MDDLDQKILSALAVDSSTSVSRLARRFKVARSTVQARLEKMETNGTIAGYTIKLGDVILARRVRATVLIECEARTTASVVVKLKAIPEVVMVATATGRVDLIAELACESTEEIDTTLEQISAISSVHDIESLIHLSTKFDRSI</sequence>
<evidence type="ECO:0000313" key="1">
    <source>
        <dbReference type="EMBL" id="ALI56505.1"/>
    </source>
</evidence>
<dbReference type="PRINTS" id="PR00033">
    <property type="entry name" value="HTHASNC"/>
</dbReference>
<dbReference type="InterPro" id="IPR000485">
    <property type="entry name" value="AsnC-type_HTH_dom"/>
</dbReference>
<accession>A0A0P0AE29</accession>
<dbReference type="Pfam" id="PF13404">
    <property type="entry name" value="HTH_AsnC-type"/>
    <property type="match status" value="1"/>
</dbReference>
<dbReference type="GO" id="GO:0043565">
    <property type="term" value="F:sequence-specific DNA binding"/>
    <property type="evidence" value="ECO:0007669"/>
    <property type="project" value="InterPro"/>
</dbReference>
<dbReference type="SUPFAM" id="SSF54909">
    <property type="entry name" value="Dimeric alpha+beta barrel"/>
    <property type="match status" value="1"/>
</dbReference>
<dbReference type="GO" id="GO:0043200">
    <property type="term" value="P:response to amino acid"/>
    <property type="evidence" value="ECO:0007669"/>
    <property type="project" value="TreeGrafter"/>
</dbReference>
<dbReference type="InterPro" id="IPR019887">
    <property type="entry name" value="Tscrpt_reg_AsnC/Lrp_C"/>
</dbReference>
<dbReference type="Gene3D" id="3.30.70.920">
    <property type="match status" value="1"/>
</dbReference>
<dbReference type="AlphaFoldDB" id="A0A0P0AE29"/>
<reference evidence="2" key="1">
    <citation type="submission" date="2015-05" db="EMBL/GenBank/DDBJ databases">
        <authorList>
            <person name="Oh H.-M."/>
            <person name="Yang J.-A."/>
            <person name="Cho J.-C."/>
            <person name="Kang I."/>
        </authorList>
    </citation>
    <scope>NUCLEOTIDE SEQUENCE [LARGE SCALE GENOMIC DNA]</scope>
    <source>
        <strain evidence="2">IMCC 12053</strain>
    </source>
</reference>
<dbReference type="InterPro" id="IPR011008">
    <property type="entry name" value="Dimeric_a/b-barrel"/>
</dbReference>
<dbReference type="STRING" id="1397108.IMCC12053_2558"/>
<keyword evidence="2" id="KW-1185">Reference proteome</keyword>
<dbReference type="PANTHER" id="PTHR30154">
    <property type="entry name" value="LEUCINE-RESPONSIVE REGULATORY PROTEIN"/>
    <property type="match status" value="1"/>
</dbReference>